<dbReference type="InterPro" id="IPR050679">
    <property type="entry name" value="Bact_HTH_transcr_reg"/>
</dbReference>
<comment type="caution">
    <text evidence="5">The sequence shown here is derived from an EMBL/GenBank/DDBJ whole genome shotgun (WGS) entry which is preliminary data.</text>
</comment>
<dbReference type="InterPro" id="IPR036388">
    <property type="entry name" value="WH-like_DNA-bd_sf"/>
</dbReference>
<dbReference type="EMBL" id="MKKK01000045">
    <property type="protein sequence ID" value="OEY93744.1"/>
    <property type="molecule type" value="Genomic_DNA"/>
</dbReference>
<dbReference type="Gene3D" id="3.40.1410.10">
    <property type="entry name" value="Chorismate lyase-like"/>
    <property type="match status" value="1"/>
</dbReference>
<evidence type="ECO:0000256" key="2">
    <source>
        <dbReference type="ARBA" id="ARBA00023125"/>
    </source>
</evidence>
<dbReference type="Pfam" id="PF00392">
    <property type="entry name" value="GntR"/>
    <property type="match status" value="1"/>
</dbReference>
<dbReference type="GO" id="GO:0003700">
    <property type="term" value="F:DNA-binding transcription factor activity"/>
    <property type="evidence" value="ECO:0007669"/>
    <property type="project" value="InterPro"/>
</dbReference>
<dbReference type="Gene3D" id="1.10.10.10">
    <property type="entry name" value="Winged helix-like DNA-binding domain superfamily/Winged helix DNA-binding domain"/>
    <property type="match status" value="1"/>
</dbReference>
<dbReference type="RefSeq" id="WP_070070554.1">
    <property type="nucleotide sequence ID" value="NZ_MKKK01000045.1"/>
</dbReference>
<evidence type="ECO:0000313" key="5">
    <source>
        <dbReference type="EMBL" id="OEY93744.1"/>
    </source>
</evidence>
<keyword evidence="1" id="KW-0805">Transcription regulation</keyword>
<dbReference type="SUPFAM" id="SSF46785">
    <property type="entry name" value="Winged helix' DNA-binding domain"/>
    <property type="match status" value="1"/>
</dbReference>
<dbReference type="PRINTS" id="PR00035">
    <property type="entry name" value="HTHGNTR"/>
</dbReference>
<keyword evidence="3" id="KW-0804">Transcription</keyword>
<dbReference type="PANTHER" id="PTHR44846">
    <property type="entry name" value="MANNOSYL-D-GLYCERATE TRANSPORT/METABOLISM SYSTEM REPRESSOR MNGR-RELATED"/>
    <property type="match status" value="1"/>
</dbReference>
<dbReference type="SUPFAM" id="SSF64288">
    <property type="entry name" value="Chorismate lyase-like"/>
    <property type="match status" value="1"/>
</dbReference>
<dbReference type="InterPro" id="IPR028978">
    <property type="entry name" value="Chorismate_lyase_/UTRA_dom_sf"/>
</dbReference>
<dbReference type="STRING" id="1262585.BJI46_04700"/>
<reference evidence="5 6" key="1">
    <citation type="submission" date="2016-09" db="EMBL/GenBank/DDBJ databases">
        <authorList>
            <person name="Capua I."/>
            <person name="De Benedictis P."/>
            <person name="Joannis T."/>
            <person name="Lombin L.H."/>
            <person name="Cattoli G."/>
        </authorList>
    </citation>
    <scope>NUCLEOTIDE SEQUENCE [LARGE SCALE GENOMIC DNA]</scope>
    <source>
        <strain evidence="5 6">ANC 4671</strain>
    </source>
</reference>
<evidence type="ECO:0000259" key="4">
    <source>
        <dbReference type="SMART" id="SM00866"/>
    </source>
</evidence>
<evidence type="ECO:0000313" key="6">
    <source>
        <dbReference type="Proteomes" id="UP000185895"/>
    </source>
</evidence>
<dbReference type="InterPro" id="IPR011663">
    <property type="entry name" value="UTRA"/>
</dbReference>
<dbReference type="SMART" id="SM00866">
    <property type="entry name" value="UTRA"/>
    <property type="match status" value="1"/>
</dbReference>
<dbReference type="GO" id="GO:0045892">
    <property type="term" value="P:negative regulation of DNA-templated transcription"/>
    <property type="evidence" value="ECO:0007669"/>
    <property type="project" value="TreeGrafter"/>
</dbReference>
<dbReference type="InterPro" id="IPR036390">
    <property type="entry name" value="WH_DNA-bd_sf"/>
</dbReference>
<dbReference type="OrthoDB" id="9784545at2"/>
<organism evidence="5 6">
    <name type="scientific">Acinetobacter qingfengensis</name>
    <dbReference type="NCBI Taxonomy" id="1262585"/>
    <lineage>
        <taxon>Bacteria</taxon>
        <taxon>Pseudomonadati</taxon>
        <taxon>Pseudomonadota</taxon>
        <taxon>Gammaproteobacteria</taxon>
        <taxon>Moraxellales</taxon>
        <taxon>Moraxellaceae</taxon>
        <taxon>Acinetobacter</taxon>
    </lineage>
</organism>
<dbReference type="AlphaFoldDB" id="A0A1E7R364"/>
<gene>
    <name evidence="5" type="ORF">BJI46_04700</name>
</gene>
<evidence type="ECO:0000256" key="1">
    <source>
        <dbReference type="ARBA" id="ARBA00023015"/>
    </source>
</evidence>
<dbReference type="PANTHER" id="PTHR44846:SF1">
    <property type="entry name" value="MANNOSYL-D-GLYCERATE TRANSPORT_METABOLISM SYSTEM REPRESSOR MNGR-RELATED"/>
    <property type="match status" value="1"/>
</dbReference>
<accession>A0A1E7R364</accession>
<sequence>MRYLDVQKQLESEISDYSDHQLLASERMLALKFHCSRETLRKALENLRNEGKIFKNKNIGWLVNRKKINYNLQTTQSFNAYVTEQGFIPSTQIISSQITYVDTAIAQQFNSSTNDLRFIEIIRLRFINDIPVVLEYNYLPYPNFAEVLNFDLNQSLVEIIETHFALKYDTSQLWIKNSNISELAKDLLRIPPHQSAIKIERINKSKDQVIEFDIEIWRDDKVELQLDINSS</sequence>
<dbReference type="Pfam" id="PF07702">
    <property type="entry name" value="UTRA"/>
    <property type="match status" value="1"/>
</dbReference>
<proteinExistence type="predicted"/>
<dbReference type="Proteomes" id="UP000185895">
    <property type="component" value="Unassembled WGS sequence"/>
</dbReference>
<feature type="domain" description="UbiC transcription regulator-associated" evidence="4">
    <location>
        <begin position="84"/>
        <end position="223"/>
    </location>
</feature>
<name>A0A1E7R364_9GAMM</name>
<keyword evidence="6" id="KW-1185">Reference proteome</keyword>
<keyword evidence="2" id="KW-0238">DNA-binding</keyword>
<evidence type="ECO:0000256" key="3">
    <source>
        <dbReference type="ARBA" id="ARBA00023163"/>
    </source>
</evidence>
<protein>
    <recommendedName>
        <fullName evidence="4">UbiC transcription regulator-associated domain-containing protein</fullName>
    </recommendedName>
</protein>
<dbReference type="InterPro" id="IPR000524">
    <property type="entry name" value="Tscrpt_reg_HTH_GntR"/>
</dbReference>
<dbReference type="GO" id="GO:0003677">
    <property type="term" value="F:DNA binding"/>
    <property type="evidence" value="ECO:0007669"/>
    <property type="project" value="UniProtKB-KW"/>
</dbReference>